<dbReference type="AlphaFoldDB" id="A0A9X5E8L3"/>
<reference evidence="2 3" key="1">
    <citation type="journal article" date="2015" name="Genome Announc.">
        <title>Draft Genome Sequence of the Terrestrial Cyanobacterium Scytonema millei VB511283, Isolated from Eastern India.</title>
        <authorList>
            <person name="Sen D."/>
            <person name="Chandrababunaidu M.M."/>
            <person name="Singh D."/>
            <person name="Sanghi N."/>
            <person name="Ghorai A."/>
            <person name="Mishra G.P."/>
            <person name="Madduluri M."/>
            <person name="Adhikary S.P."/>
            <person name="Tripathy S."/>
        </authorList>
    </citation>
    <scope>NUCLEOTIDE SEQUENCE [LARGE SCALE GENOMIC DNA]</scope>
    <source>
        <strain evidence="2 3">VB511283</strain>
    </source>
</reference>
<feature type="transmembrane region" description="Helical" evidence="1">
    <location>
        <begin position="195"/>
        <end position="214"/>
    </location>
</feature>
<feature type="transmembrane region" description="Helical" evidence="1">
    <location>
        <begin position="78"/>
        <end position="101"/>
    </location>
</feature>
<sequence length="245" mass="28512">MKQLSNDKDLQEIFDLLGYLLEKEERQLKENWILHEATGMSKYEEWSFISFSILLMICLVSLILLIKNIKYLSPSIVNIWQSILLIVFIFSLIPGGVAIVIKIYKLWRLSRETTRDYVRRVGKDTAFTRSAARKIREIIDTNTNYQNIEHIKLHIKYLIDEMESKEAISISFAPILSFIAVSFFVYNLGISFDRIAILYLTGGGAIIILLNQLLQFRSKLIFRSQIIKLKRSLSILEQAQIVFNK</sequence>
<accession>A0A9X5E8L3</accession>
<protein>
    <submittedName>
        <fullName evidence="2">Uncharacterized protein</fullName>
    </submittedName>
</protein>
<evidence type="ECO:0000313" key="2">
    <source>
        <dbReference type="EMBL" id="NHC37164.1"/>
    </source>
</evidence>
<dbReference type="EMBL" id="JTJC03000007">
    <property type="protein sequence ID" value="NHC37164.1"/>
    <property type="molecule type" value="Genomic_DNA"/>
</dbReference>
<proteinExistence type="predicted"/>
<name>A0A9X5E8L3_9CYAN</name>
<feature type="transmembrane region" description="Helical" evidence="1">
    <location>
        <begin position="46"/>
        <end position="66"/>
    </location>
</feature>
<organism evidence="2 3">
    <name type="scientific">Scytonema millei VB511283</name>
    <dbReference type="NCBI Taxonomy" id="1245923"/>
    <lineage>
        <taxon>Bacteria</taxon>
        <taxon>Bacillati</taxon>
        <taxon>Cyanobacteriota</taxon>
        <taxon>Cyanophyceae</taxon>
        <taxon>Nostocales</taxon>
        <taxon>Scytonemataceae</taxon>
        <taxon>Scytonema</taxon>
    </lineage>
</organism>
<evidence type="ECO:0000256" key="1">
    <source>
        <dbReference type="SAM" id="Phobius"/>
    </source>
</evidence>
<dbReference type="Proteomes" id="UP000031532">
    <property type="component" value="Unassembled WGS sequence"/>
</dbReference>
<keyword evidence="1" id="KW-0472">Membrane</keyword>
<keyword evidence="1" id="KW-0812">Transmembrane</keyword>
<keyword evidence="1" id="KW-1133">Transmembrane helix</keyword>
<evidence type="ECO:0000313" key="3">
    <source>
        <dbReference type="Proteomes" id="UP000031532"/>
    </source>
</evidence>
<dbReference type="RefSeq" id="WP_039716238.1">
    <property type="nucleotide sequence ID" value="NZ_JTJC03000007.1"/>
</dbReference>
<feature type="transmembrane region" description="Helical" evidence="1">
    <location>
        <begin position="167"/>
        <end position="189"/>
    </location>
</feature>
<gene>
    <name evidence="2" type="ORF">QH73_0021425</name>
</gene>
<keyword evidence="3" id="KW-1185">Reference proteome</keyword>
<comment type="caution">
    <text evidence="2">The sequence shown here is derived from an EMBL/GenBank/DDBJ whole genome shotgun (WGS) entry which is preliminary data.</text>
</comment>